<feature type="non-terminal residue" evidence="4">
    <location>
        <position position="335"/>
    </location>
</feature>
<evidence type="ECO:0000313" key="5">
    <source>
        <dbReference type="Proteomes" id="UP000727506"/>
    </source>
</evidence>
<dbReference type="InterPro" id="IPR002491">
    <property type="entry name" value="ABC_transptr_periplasmic_BD"/>
</dbReference>
<proteinExistence type="inferred from homology"/>
<dbReference type="PANTHER" id="PTHR30535">
    <property type="entry name" value="VITAMIN B12-BINDING PROTEIN"/>
    <property type="match status" value="1"/>
</dbReference>
<feature type="domain" description="Fe/B12 periplasmic-binding" evidence="3">
    <location>
        <begin position="75"/>
        <end position="335"/>
    </location>
</feature>
<evidence type="ECO:0000259" key="3">
    <source>
        <dbReference type="PROSITE" id="PS50983"/>
    </source>
</evidence>
<dbReference type="Pfam" id="PF01497">
    <property type="entry name" value="Peripla_BP_2"/>
    <property type="match status" value="1"/>
</dbReference>
<protein>
    <submittedName>
        <fullName evidence="4">ABC transporter substrate-binding protein</fullName>
    </submittedName>
</protein>
<gene>
    <name evidence="4" type="ORF">KH142_10410</name>
</gene>
<dbReference type="AlphaFoldDB" id="A0A943YZA6"/>
<reference evidence="4" key="1">
    <citation type="submission" date="2021-02" db="EMBL/GenBank/DDBJ databases">
        <title>Infant gut strain persistence is associated with maternal origin, phylogeny, and functional potential including surface adhesion and iron acquisition.</title>
        <authorList>
            <person name="Lou Y.C."/>
        </authorList>
    </citation>
    <scope>NUCLEOTIDE SEQUENCE</scope>
    <source>
        <strain evidence="4">L2_039_000G1_dasL2_039_000G1_concoct_11</strain>
    </source>
</reference>
<evidence type="ECO:0000256" key="1">
    <source>
        <dbReference type="ARBA" id="ARBA00008814"/>
    </source>
</evidence>
<comment type="similarity">
    <text evidence="1">Belongs to the bacterial solute-binding protein 8 family.</text>
</comment>
<organism evidence="4 5">
    <name type="scientific">Slackia piriformis</name>
    <dbReference type="NCBI Taxonomy" id="626934"/>
    <lineage>
        <taxon>Bacteria</taxon>
        <taxon>Bacillati</taxon>
        <taxon>Actinomycetota</taxon>
        <taxon>Coriobacteriia</taxon>
        <taxon>Eggerthellales</taxon>
        <taxon>Eggerthellaceae</taxon>
        <taxon>Slackia</taxon>
    </lineage>
</organism>
<dbReference type="PROSITE" id="PS50983">
    <property type="entry name" value="FE_B12_PBP"/>
    <property type="match status" value="1"/>
</dbReference>
<feature type="signal peptide" evidence="2">
    <location>
        <begin position="1"/>
        <end position="28"/>
    </location>
</feature>
<name>A0A943YZA6_9ACTN</name>
<dbReference type="PANTHER" id="PTHR30535:SF34">
    <property type="entry name" value="MOLYBDATE-BINDING PROTEIN MOLA"/>
    <property type="match status" value="1"/>
</dbReference>
<dbReference type="Proteomes" id="UP000727506">
    <property type="component" value="Unassembled WGS sequence"/>
</dbReference>
<comment type="caution">
    <text evidence="4">The sequence shown here is derived from an EMBL/GenBank/DDBJ whole genome shotgun (WGS) entry which is preliminary data.</text>
</comment>
<feature type="chain" id="PRO_5038012669" evidence="2">
    <location>
        <begin position="29"/>
        <end position="335"/>
    </location>
</feature>
<evidence type="ECO:0000313" key="4">
    <source>
        <dbReference type="EMBL" id="MBS6941853.1"/>
    </source>
</evidence>
<sequence length="335" mass="35938">MKRPCALGVRAAAVFAVSAALVAGLALAGCGAFQPEQPASQAPASDSEASAQKAPAAYTFTDDMGNEVTVENPQRVVACMGSFANAWELAGGTLVGASDDALSSETYALSSPDVRTVGDFASIDLESILALDPDFVIMTSAKNGRGGGETSQVDLKDALDASGVPVAYFEVTVFDDYVRMMRTFCEITGRDDLYRENAERVEQSISDIVEKASERKDAPTALLMTTFSRGTRVQASSSMTGDMLADLGARNLADENRSLLSDFSLESVIELDPDFIFVLPMGNDSESAMRNLEAATSQNPAWSTLSAVENGRYIVLDPKMFMYKPNEKWDESYRV</sequence>
<evidence type="ECO:0000256" key="2">
    <source>
        <dbReference type="SAM" id="SignalP"/>
    </source>
</evidence>
<dbReference type="Gene3D" id="3.40.50.1980">
    <property type="entry name" value="Nitrogenase molybdenum iron protein domain"/>
    <property type="match status" value="2"/>
</dbReference>
<dbReference type="PROSITE" id="PS51257">
    <property type="entry name" value="PROKAR_LIPOPROTEIN"/>
    <property type="match status" value="1"/>
</dbReference>
<dbReference type="InterPro" id="IPR050902">
    <property type="entry name" value="ABC_Transporter_SBP"/>
</dbReference>
<accession>A0A943YZA6</accession>
<dbReference type="EMBL" id="JAGZSV010000350">
    <property type="protein sequence ID" value="MBS6941853.1"/>
    <property type="molecule type" value="Genomic_DNA"/>
</dbReference>
<keyword evidence="2" id="KW-0732">Signal</keyword>
<dbReference type="SUPFAM" id="SSF53807">
    <property type="entry name" value="Helical backbone' metal receptor"/>
    <property type="match status" value="1"/>
</dbReference>
<dbReference type="GO" id="GO:0071281">
    <property type="term" value="P:cellular response to iron ion"/>
    <property type="evidence" value="ECO:0007669"/>
    <property type="project" value="TreeGrafter"/>
</dbReference>